<dbReference type="Proteomes" id="UP001470230">
    <property type="component" value="Unassembled WGS sequence"/>
</dbReference>
<accession>A0ABR2KKF7</accession>
<proteinExistence type="predicted"/>
<comment type="caution">
    <text evidence="1">The sequence shown here is derived from an EMBL/GenBank/DDBJ whole genome shotgun (WGS) entry which is preliminary data.</text>
</comment>
<name>A0ABR2KKF7_9EUKA</name>
<evidence type="ECO:0000313" key="1">
    <source>
        <dbReference type="EMBL" id="KAK8891639.1"/>
    </source>
</evidence>
<dbReference type="EMBL" id="JAPFFF010000004">
    <property type="protein sequence ID" value="KAK8891639.1"/>
    <property type="molecule type" value="Genomic_DNA"/>
</dbReference>
<sequence>MDFIRESWNNRVPPQDFLSEIQKQQKDYIFNVVVGLIDLCGHPYEPIPLFLQYLVQLFNSIPQICMTSFLDPSRVNSFGLIRLIINCGDALFNNLEIGTDFSAKCAMNALKICLEHPNKEIAYEAISKLSETPTFSVLIASARLFFNDEIILLRSLFTQVVPQSDLPPSIPFPITLLRRAMLEDNLSNSILFTVHDIATAVITNIDLWHFIPCSKSFISPSSFYHLYLHVVSGFIANPTLQLAYMTTNLLVRILRHMNDDVEISSEEKETARYSRTLVSSLFSDLRSNCMSQQNSQKLELKHRERENCDFLGQLDDLVQIEKLLTDLPSQVDEDHIIDIVYQYPALSSTLVEHMIKNMNAKIPDVAVSYANQILPIHSDFEWLLLHQGNFIEFVNQALNLASMMPPQFDSQSFEKLWLLPLTLIRFMWGTSSNSVRSQIIKFVETQPEGIRQFLKHLIQYQQDKDPIKMSDYSTPFNESITVLKELLNGEKTVSSLDLLNKSYLWVSVLIWANEKTPESYDMLTEKPHPNEHLINFLFSTAMLSIVKPVRRWMSAAEEPDLVNMHLFRPDSLFDINTMIVDQLGLFCRVTPMTTCQLIKIVAAWRAWVEIFGIEDFTKTLLNQLVWKTMHSLIPEDADNLYKSVAYVLAVLISEDSEDVEKVLRAISVFVENEIETMTSAIGLADFAFIIVCTKRSKWEVSFDWLLKYCFAILEDDPALQNAKTSFALSVLKTALYTQRLQEKVIEEAFEIIYKIKDWQMMIDFFIVKRSVQDEKKSIKH</sequence>
<evidence type="ECO:0000313" key="2">
    <source>
        <dbReference type="Proteomes" id="UP001470230"/>
    </source>
</evidence>
<keyword evidence="2" id="KW-1185">Reference proteome</keyword>
<reference evidence="1 2" key="1">
    <citation type="submission" date="2024-04" db="EMBL/GenBank/DDBJ databases">
        <title>Tritrichomonas musculus Genome.</title>
        <authorList>
            <person name="Alves-Ferreira E."/>
            <person name="Grigg M."/>
            <person name="Lorenzi H."/>
            <person name="Galac M."/>
        </authorList>
    </citation>
    <scope>NUCLEOTIDE SEQUENCE [LARGE SCALE GENOMIC DNA]</scope>
    <source>
        <strain evidence="1 2">EAF2021</strain>
    </source>
</reference>
<organism evidence="1 2">
    <name type="scientific">Tritrichomonas musculus</name>
    <dbReference type="NCBI Taxonomy" id="1915356"/>
    <lineage>
        <taxon>Eukaryota</taxon>
        <taxon>Metamonada</taxon>
        <taxon>Parabasalia</taxon>
        <taxon>Tritrichomonadida</taxon>
        <taxon>Tritrichomonadidae</taxon>
        <taxon>Tritrichomonas</taxon>
    </lineage>
</organism>
<gene>
    <name evidence="1" type="ORF">M9Y10_028858</name>
</gene>
<protein>
    <submittedName>
        <fullName evidence="1">Uncharacterized protein</fullName>
    </submittedName>
</protein>